<organism evidence="1 2">
    <name type="scientific">Dryococelus australis</name>
    <dbReference type="NCBI Taxonomy" id="614101"/>
    <lineage>
        <taxon>Eukaryota</taxon>
        <taxon>Metazoa</taxon>
        <taxon>Ecdysozoa</taxon>
        <taxon>Arthropoda</taxon>
        <taxon>Hexapoda</taxon>
        <taxon>Insecta</taxon>
        <taxon>Pterygota</taxon>
        <taxon>Neoptera</taxon>
        <taxon>Polyneoptera</taxon>
        <taxon>Phasmatodea</taxon>
        <taxon>Verophasmatodea</taxon>
        <taxon>Anareolatae</taxon>
        <taxon>Phasmatidae</taxon>
        <taxon>Eurycanthinae</taxon>
        <taxon>Dryococelus</taxon>
    </lineage>
</organism>
<accession>A0ABQ9I2T6</accession>
<evidence type="ECO:0000313" key="1">
    <source>
        <dbReference type="EMBL" id="KAJ8890604.1"/>
    </source>
</evidence>
<keyword evidence="2" id="KW-1185">Reference proteome</keyword>
<proteinExistence type="predicted"/>
<dbReference type="Proteomes" id="UP001159363">
    <property type="component" value="Chromosome 3"/>
</dbReference>
<name>A0ABQ9I2T6_9NEOP</name>
<gene>
    <name evidence="1" type="ORF">PR048_010113</name>
</gene>
<comment type="caution">
    <text evidence="1">The sequence shown here is derived from an EMBL/GenBank/DDBJ whole genome shotgun (WGS) entry which is preliminary data.</text>
</comment>
<dbReference type="EMBL" id="JARBHB010000003">
    <property type="protein sequence ID" value="KAJ8890604.1"/>
    <property type="molecule type" value="Genomic_DNA"/>
</dbReference>
<reference evidence="1 2" key="1">
    <citation type="submission" date="2023-02" db="EMBL/GenBank/DDBJ databases">
        <title>LHISI_Scaffold_Assembly.</title>
        <authorList>
            <person name="Stuart O.P."/>
            <person name="Cleave R."/>
            <person name="Magrath M.J.L."/>
            <person name="Mikheyev A.S."/>
        </authorList>
    </citation>
    <scope>NUCLEOTIDE SEQUENCE [LARGE SCALE GENOMIC DNA]</scope>
    <source>
        <strain evidence="1">Daus_M_001</strain>
        <tissue evidence="1">Leg muscle</tissue>
    </source>
</reference>
<evidence type="ECO:0000313" key="2">
    <source>
        <dbReference type="Proteomes" id="UP001159363"/>
    </source>
</evidence>
<sequence>MGVVEVNMELRRNEGVGETEDPQGNPLTNSIVRHDSQLRKVGAAIFTAARRPDTAAGSCLSPTYTIHRHFDPAAKKILPGHLRYGVAAFRQLAGDKVTMRSWESGAPPTVTLASDAILLASDAILLASVGCS</sequence>
<protein>
    <submittedName>
        <fullName evidence="1">Uncharacterized protein</fullName>
    </submittedName>
</protein>